<evidence type="ECO:0000313" key="2">
    <source>
        <dbReference type="Proteomes" id="UP000237000"/>
    </source>
</evidence>
<evidence type="ECO:0000313" key="1">
    <source>
        <dbReference type="EMBL" id="PON90893.1"/>
    </source>
</evidence>
<dbReference type="EMBL" id="JXTC01000079">
    <property type="protein sequence ID" value="PON90893.1"/>
    <property type="molecule type" value="Genomic_DNA"/>
</dbReference>
<dbReference type="InParanoid" id="A0A2P5EZD7"/>
<protein>
    <submittedName>
        <fullName evidence="1">Uncharacterized protein</fullName>
    </submittedName>
</protein>
<accession>A0A2P5EZD7</accession>
<dbReference type="Proteomes" id="UP000237000">
    <property type="component" value="Unassembled WGS sequence"/>
</dbReference>
<gene>
    <name evidence="1" type="ORF">TorRG33x02_132990</name>
</gene>
<sequence length="82" mass="8738">MATGGDEARDGGVVKGVNLEFQPRRVLEHVENRDHGALDVASVEGHCHVDGIVRAHGLSYSSRLTSPSPSAFSVAKWQSGKL</sequence>
<proteinExistence type="predicted"/>
<reference evidence="2" key="1">
    <citation type="submission" date="2016-06" db="EMBL/GenBank/DDBJ databases">
        <title>Parallel loss of symbiosis genes in relatives of nitrogen-fixing non-legume Parasponia.</title>
        <authorList>
            <person name="Van Velzen R."/>
            <person name="Holmer R."/>
            <person name="Bu F."/>
            <person name="Rutten L."/>
            <person name="Van Zeijl A."/>
            <person name="Liu W."/>
            <person name="Santuari L."/>
            <person name="Cao Q."/>
            <person name="Sharma T."/>
            <person name="Shen D."/>
            <person name="Roswanjaya Y."/>
            <person name="Wardhani T."/>
            <person name="Kalhor M.S."/>
            <person name="Jansen J."/>
            <person name="Van den Hoogen J."/>
            <person name="Gungor B."/>
            <person name="Hartog M."/>
            <person name="Hontelez J."/>
            <person name="Verver J."/>
            <person name="Yang W.-C."/>
            <person name="Schijlen E."/>
            <person name="Repin R."/>
            <person name="Schilthuizen M."/>
            <person name="Schranz E."/>
            <person name="Heidstra R."/>
            <person name="Miyata K."/>
            <person name="Fedorova E."/>
            <person name="Kohlen W."/>
            <person name="Bisseling T."/>
            <person name="Smit S."/>
            <person name="Geurts R."/>
        </authorList>
    </citation>
    <scope>NUCLEOTIDE SEQUENCE [LARGE SCALE GENOMIC DNA]</scope>
    <source>
        <strain evidence="2">cv. RG33-2</strain>
    </source>
</reference>
<dbReference type="AlphaFoldDB" id="A0A2P5EZD7"/>
<name>A0A2P5EZD7_TREOI</name>
<organism evidence="1 2">
    <name type="scientific">Trema orientale</name>
    <name type="common">Charcoal tree</name>
    <name type="synonym">Celtis orientalis</name>
    <dbReference type="NCBI Taxonomy" id="63057"/>
    <lineage>
        <taxon>Eukaryota</taxon>
        <taxon>Viridiplantae</taxon>
        <taxon>Streptophyta</taxon>
        <taxon>Embryophyta</taxon>
        <taxon>Tracheophyta</taxon>
        <taxon>Spermatophyta</taxon>
        <taxon>Magnoliopsida</taxon>
        <taxon>eudicotyledons</taxon>
        <taxon>Gunneridae</taxon>
        <taxon>Pentapetalae</taxon>
        <taxon>rosids</taxon>
        <taxon>fabids</taxon>
        <taxon>Rosales</taxon>
        <taxon>Cannabaceae</taxon>
        <taxon>Trema</taxon>
    </lineage>
</organism>
<comment type="caution">
    <text evidence="1">The sequence shown here is derived from an EMBL/GenBank/DDBJ whole genome shotgun (WGS) entry which is preliminary data.</text>
</comment>
<keyword evidence="2" id="KW-1185">Reference proteome</keyword>